<reference evidence="5" key="1">
    <citation type="submission" date="2023-07" db="EMBL/GenBank/DDBJ databases">
        <title>Genome content predicts the carbon catabolic preferences of heterotrophic bacteria.</title>
        <authorList>
            <person name="Gralka M."/>
        </authorList>
    </citation>
    <scope>NUCLEOTIDE SEQUENCE</scope>
    <source>
        <strain evidence="5">I3M17_2</strain>
    </source>
</reference>
<evidence type="ECO:0000313" key="5">
    <source>
        <dbReference type="EMBL" id="MDO6423863.1"/>
    </source>
</evidence>
<dbReference type="PANTHER" id="PTHR12526:SF640">
    <property type="entry name" value="COLANIC ACID BIOSYNTHESIS GLYCOSYLTRANSFERASE WCAL-RELATED"/>
    <property type="match status" value="1"/>
</dbReference>
<evidence type="ECO:0000256" key="2">
    <source>
        <dbReference type="ARBA" id="ARBA00022676"/>
    </source>
</evidence>
<dbReference type="GO" id="GO:0016757">
    <property type="term" value="F:glycosyltransferase activity"/>
    <property type="evidence" value="ECO:0007669"/>
    <property type="project" value="UniProtKB-KW"/>
</dbReference>
<dbReference type="EC" id="2.4.-.-" evidence="5"/>
<dbReference type="Pfam" id="PF00534">
    <property type="entry name" value="Glycos_transf_1"/>
    <property type="match status" value="1"/>
</dbReference>
<name>A0AAW7XAS6_9GAMM</name>
<comment type="similarity">
    <text evidence="1">Belongs to the glycosyltransferase group 1 family. Glycosyltransferase 4 subfamily.</text>
</comment>
<dbReference type="Proteomes" id="UP001169760">
    <property type="component" value="Unassembled WGS sequence"/>
</dbReference>
<dbReference type="EMBL" id="JAUOPB010000011">
    <property type="protein sequence ID" value="MDO6423863.1"/>
    <property type="molecule type" value="Genomic_DNA"/>
</dbReference>
<gene>
    <name evidence="5" type="ORF">Q4521_15370</name>
</gene>
<evidence type="ECO:0000256" key="1">
    <source>
        <dbReference type="ARBA" id="ARBA00009481"/>
    </source>
</evidence>
<organism evidence="5 6">
    <name type="scientific">Saccharophagus degradans</name>
    <dbReference type="NCBI Taxonomy" id="86304"/>
    <lineage>
        <taxon>Bacteria</taxon>
        <taxon>Pseudomonadati</taxon>
        <taxon>Pseudomonadota</taxon>
        <taxon>Gammaproteobacteria</taxon>
        <taxon>Cellvibrionales</taxon>
        <taxon>Cellvibrionaceae</taxon>
        <taxon>Saccharophagus</taxon>
    </lineage>
</organism>
<dbReference type="SUPFAM" id="SSF53756">
    <property type="entry name" value="UDP-Glycosyltransferase/glycogen phosphorylase"/>
    <property type="match status" value="1"/>
</dbReference>
<feature type="domain" description="Glycosyl transferase family 1" evidence="4">
    <location>
        <begin position="155"/>
        <end position="324"/>
    </location>
</feature>
<comment type="caution">
    <text evidence="5">The sequence shown here is derived from an EMBL/GenBank/DDBJ whole genome shotgun (WGS) entry which is preliminary data.</text>
</comment>
<keyword evidence="2 5" id="KW-0328">Glycosyltransferase</keyword>
<dbReference type="PANTHER" id="PTHR12526">
    <property type="entry name" value="GLYCOSYLTRANSFERASE"/>
    <property type="match status" value="1"/>
</dbReference>
<proteinExistence type="inferred from homology"/>
<sequence>MDKEQIALLVGNSNPRFSGVTSTMLQTLPYQQELMPLRVLGAHHLPDTSIAISFKQARKLLKQSTGPVVFHARRNDEMIQALILKHIFGANLKIVFTSTAQRYHSGLTRWLINRMDGVISTCQAAASYMVRKPDVIIPHGIHSDKYVRATNRQAILAKWQIVTPHVLGIFGRVRAQKGVHLFVRGCIAQLKNNPNFTALVVGAIKPEDKPFADSLQREIDAAGLTQRIRILGEQPFAALPELFSVMDLVCALSNNEGFGLTVLEAMSSGAAVLATEAGAWPEVVRQGVDGLVVPVENQQAVNGALAQLLANPGKLAEMGINGRARIEAHYQVQTEAKALCDFFKRVASS</sequence>
<dbReference type="GO" id="GO:1901135">
    <property type="term" value="P:carbohydrate derivative metabolic process"/>
    <property type="evidence" value="ECO:0007669"/>
    <property type="project" value="UniProtKB-ARBA"/>
</dbReference>
<evidence type="ECO:0000259" key="4">
    <source>
        <dbReference type="Pfam" id="PF00534"/>
    </source>
</evidence>
<dbReference type="AlphaFoldDB" id="A0AAW7XAS6"/>
<evidence type="ECO:0000313" key="6">
    <source>
        <dbReference type="Proteomes" id="UP001169760"/>
    </source>
</evidence>
<evidence type="ECO:0000256" key="3">
    <source>
        <dbReference type="ARBA" id="ARBA00022679"/>
    </source>
</evidence>
<dbReference type="Gene3D" id="3.40.50.2000">
    <property type="entry name" value="Glycogen Phosphorylase B"/>
    <property type="match status" value="2"/>
</dbReference>
<protein>
    <submittedName>
        <fullName evidence="5">Glycosyltransferase family 4 protein</fullName>
        <ecNumber evidence="5">2.4.-.-</ecNumber>
    </submittedName>
</protein>
<keyword evidence="3 5" id="KW-0808">Transferase</keyword>
<dbReference type="InterPro" id="IPR001296">
    <property type="entry name" value="Glyco_trans_1"/>
</dbReference>
<dbReference type="RefSeq" id="WP_303493398.1">
    <property type="nucleotide sequence ID" value="NZ_JAUOPB010000011.1"/>
</dbReference>
<dbReference type="CDD" id="cd03801">
    <property type="entry name" value="GT4_PimA-like"/>
    <property type="match status" value="1"/>
</dbReference>
<accession>A0AAW7XAS6</accession>